<evidence type="ECO:0000256" key="3">
    <source>
        <dbReference type="ARBA" id="ARBA00022490"/>
    </source>
</evidence>
<evidence type="ECO:0000256" key="1">
    <source>
        <dbReference type="ARBA" id="ARBA00004245"/>
    </source>
</evidence>
<name>A0A1A8WDY8_PLAOA</name>
<reference evidence="10" key="1">
    <citation type="submission" date="2016-05" db="EMBL/GenBank/DDBJ databases">
        <authorList>
            <person name="Naeem Raeece"/>
        </authorList>
    </citation>
    <scope>NUCLEOTIDE SEQUENCE [LARGE SCALE GENOMIC DNA]</scope>
</reference>
<dbReference type="PROSITE" id="PS50222">
    <property type="entry name" value="EF_HAND_2"/>
    <property type="match status" value="2"/>
</dbReference>
<dbReference type="PANTHER" id="PTHR23048:SF59">
    <property type="entry name" value="EF-HAND SUPERFAMILY PROTEIN"/>
    <property type="match status" value="1"/>
</dbReference>
<feature type="domain" description="EF-hand" evidence="8">
    <location>
        <begin position="176"/>
        <end position="211"/>
    </location>
</feature>
<sequence>MILEKSKEFPMNEDTEKEIYECFSLFDTNKCGYIDVREFYFALKSLGLNFKKEQVKIMFLEIKKNINDKLNFDEFFDIASKHIHKRYNDEEMDQIFSLFDPNDTVAYPSDDRGPYLVTQEKNRQRCTELHQAHPNASTRRISVIDTFLRRHTMIFLTGKITLNSLRTICTEIGENIDEEELKNMIEFADKNNDKVIDKEEFKHVLLSAWTNDPLSDLDDSD</sequence>
<dbReference type="SMART" id="SM00054">
    <property type="entry name" value="EFh"/>
    <property type="match status" value="3"/>
</dbReference>
<evidence type="ECO:0000313" key="10">
    <source>
        <dbReference type="Proteomes" id="UP000078546"/>
    </source>
</evidence>
<dbReference type="Gene3D" id="1.10.238.10">
    <property type="entry name" value="EF-hand"/>
    <property type="match status" value="2"/>
</dbReference>
<proteinExistence type="inferred from homology"/>
<dbReference type="Pfam" id="PF00036">
    <property type="entry name" value="EF-hand_1"/>
    <property type="match status" value="1"/>
</dbReference>
<dbReference type="PROSITE" id="PS00018">
    <property type="entry name" value="EF_HAND_1"/>
    <property type="match status" value="1"/>
</dbReference>
<dbReference type="InterPro" id="IPR050230">
    <property type="entry name" value="CALM/Myosin/TropC-like"/>
</dbReference>
<evidence type="ECO:0000256" key="6">
    <source>
        <dbReference type="ARBA" id="ARBA00022837"/>
    </source>
</evidence>
<dbReference type="PANTHER" id="PTHR23048">
    <property type="entry name" value="MYOSIN LIGHT CHAIN 1, 3"/>
    <property type="match status" value="1"/>
</dbReference>
<keyword evidence="4" id="KW-0479">Metal-binding</keyword>
<evidence type="ECO:0000313" key="9">
    <source>
        <dbReference type="EMBL" id="SBS90256.1"/>
    </source>
</evidence>
<evidence type="ECO:0000256" key="5">
    <source>
        <dbReference type="ARBA" id="ARBA00022737"/>
    </source>
</evidence>
<keyword evidence="3" id="KW-0963">Cytoplasm</keyword>
<dbReference type="Proteomes" id="UP000078546">
    <property type="component" value="Unassembled WGS sequence"/>
</dbReference>
<dbReference type="InterPro" id="IPR011992">
    <property type="entry name" value="EF-hand-dom_pair"/>
</dbReference>
<dbReference type="GO" id="GO:0005509">
    <property type="term" value="F:calcium ion binding"/>
    <property type="evidence" value="ECO:0007669"/>
    <property type="project" value="InterPro"/>
</dbReference>
<keyword evidence="7" id="KW-0206">Cytoskeleton</keyword>
<comment type="similarity">
    <text evidence="2">Belongs to the centrin family.</text>
</comment>
<feature type="domain" description="EF-hand" evidence="8">
    <location>
        <begin position="14"/>
        <end position="49"/>
    </location>
</feature>
<dbReference type="SUPFAM" id="SSF47473">
    <property type="entry name" value="EF-hand"/>
    <property type="match status" value="1"/>
</dbReference>
<evidence type="ECO:0000256" key="4">
    <source>
        <dbReference type="ARBA" id="ARBA00022723"/>
    </source>
</evidence>
<protein>
    <submittedName>
        <fullName evidence="9">Caltractin</fullName>
    </submittedName>
</protein>
<dbReference type="Pfam" id="PF13499">
    <property type="entry name" value="EF-hand_7"/>
    <property type="match status" value="1"/>
</dbReference>
<dbReference type="CDD" id="cd00051">
    <property type="entry name" value="EFh"/>
    <property type="match status" value="2"/>
</dbReference>
<keyword evidence="5" id="KW-0677">Repeat</keyword>
<comment type="subcellular location">
    <subcellularLocation>
        <location evidence="1">Cytoplasm</location>
        <location evidence="1">Cytoskeleton</location>
    </subcellularLocation>
</comment>
<accession>A0A1A8WDY8</accession>
<evidence type="ECO:0000256" key="2">
    <source>
        <dbReference type="ARBA" id="ARBA00005253"/>
    </source>
</evidence>
<dbReference type="InterPro" id="IPR002048">
    <property type="entry name" value="EF_hand_dom"/>
</dbReference>
<evidence type="ECO:0000259" key="8">
    <source>
        <dbReference type="PROSITE" id="PS50222"/>
    </source>
</evidence>
<organism evidence="9 10">
    <name type="scientific">Plasmodium ovale curtisi</name>
    <dbReference type="NCBI Taxonomy" id="864141"/>
    <lineage>
        <taxon>Eukaryota</taxon>
        <taxon>Sar</taxon>
        <taxon>Alveolata</taxon>
        <taxon>Apicomplexa</taxon>
        <taxon>Aconoidasida</taxon>
        <taxon>Haemosporida</taxon>
        <taxon>Plasmodiidae</taxon>
        <taxon>Plasmodium</taxon>
        <taxon>Plasmodium (Plasmodium)</taxon>
    </lineage>
</organism>
<dbReference type="GO" id="GO:0016460">
    <property type="term" value="C:myosin II complex"/>
    <property type="evidence" value="ECO:0007669"/>
    <property type="project" value="TreeGrafter"/>
</dbReference>
<dbReference type="FunFam" id="1.10.238.10:FF:000362">
    <property type="entry name" value="Centrin-4"/>
    <property type="match status" value="1"/>
</dbReference>
<evidence type="ECO:0000256" key="7">
    <source>
        <dbReference type="ARBA" id="ARBA00023212"/>
    </source>
</evidence>
<dbReference type="EMBL" id="FLQV01000331">
    <property type="protein sequence ID" value="SBS90256.1"/>
    <property type="molecule type" value="Genomic_DNA"/>
</dbReference>
<keyword evidence="6" id="KW-0106">Calcium</keyword>
<gene>
    <name evidence="9" type="ORF">POVCU1_017990</name>
</gene>
<dbReference type="AlphaFoldDB" id="A0A1A8WDY8"/>
<dbReference type="InterPro" id="IPR018247">
    <property type="entry name" value="EF_Hand_1_Ca_BS"/>
</dbReference>